<gene>
    <name evidence="2" type="ORF">CICLE_v10033988mg</name>
</gene>
<protein>
    <submittedName>
        <fullName evidence="2">Uncharacterized protein</fullName>
    </submittedName>
</protein>
<name>V4SRS2_CITCL</name>
<keyword evidence="1" id="KW-0812">Transmembrane</keyword>
<keyword evidence="3" id="KW-1185">Reference proteome</keyword>
<dbReference type="Proteomes" id="UP000030687">
    <property type="component" value="Unassembled WGS sequence"/>
</dbReference>
<feature type="transmembrane region" description="Helical" evidence="1">
    <location>
        <begin position="20"/>
        <end position="42"/>
    </location>
</feature>
<sequence length="76" mass="9105">MFFTKRKKKIEVALSSIKQLQVMGFVLMSYELGLLIFLNYLQYKWKGISSLQKIIVYFLLNSRLTCSRFLMFEGFY</sequence>
<evidence type="ECO:0000256" key="1">
    <source>
        <dbReference type="SAM" id="Phobius"/>
    </source>
</evidence>
<evidence type="ECO:0000313" key="2">
    <source>
        <dbReference type="EMBL" id="ESR50528.1"/>
    </source>
</evidence>
<dbReference type="EMBL" id="KI536726">
    <property type="protein sequence ID" value="ESR50528.1"/>
    <property type="molecule type" value="Genomic_DNA"/>
</dbReference>
<dbReference type="KEGG" id="cic:CICLE_v10033988mg"/>
<reference evidence="2 3" key="1">
    <citation type="submission" date="2013-10" db="EMBL/GenBank/DDBJ databases">
        <authorList>
            <consortium name="International Citrus Genome Consortium"/>
            <person name="Jenkins J."/>
            <person name="Schmutz J."/>
            <person name="Prochnik S."/>
            <person name="Rokhsar D."/>
            <person name="Gmitter F."/>
            <person name="Ollitrault P."/>
            <person name="Machado M."/>
            <person name="Talon M."/>
            <person name="Wincker P."/>
            <person name="Jaillon O."/>
            <person name="Morgante M."/>
        </authorList>
    </citation>
    <scope>NUCLEOTIDE SEQUENCE</scope>
    <source>
        <strain evidence="3">cv. Clemenules</strain>
    </source>
</reference>
<organism evidence="2 3">
    <name type="scientific">Citrus clementina</name>
    <name type="common">Clementine</name>
    <name type="synonym">Citrus deliciosa x Citrus sinensis</name>
    <dbReference type="NCBI Taxonomy" id="85681"/>
    <lineage>
        <taxon>Eukaryota</taxon>
        <taxon>Viridiplantae</taxon>
        <taxon>Streptophyta</taxon>
        <taxon>Embryophyta</taxon>
        <taxon>Tracheophyta</taxon>
        <taxon>Spermatophyta</taxon>
        <taxon>Magnoliopsida</taxon>
        <taxon>eudicotyledons</taxon>
        <taxon>Gunneridae</taxon>
        <taxon>Pentapetalae</taxon>
        <taxon>rosids</taxon>
        <taxon>malvids</taxon>
        <taxon>Sapindales</taxon>
        <taxon>Rutaceae</taxon>
        <taxon>Aurantioideae</taxon>
        <taxon>Citrus</taxon>
    </lineage>
</organism>
<evidence type="ECO:0000313" key="3">
    <source>
        <dbReference type="Proteomes" id="UP000030687"/>
    </source>
</evidence>
<accession>V4SRS2</accession>
<proteinExistence type="predicted"/>
<dbReference type="InParanoid" id="V4SRS2"/>
<keyword evidence="1" id="KW-1133">Transmembrane helix</keyword>
<dbReference type="Gramene" id="ESR50528">
    <property type="protein sequence ID" value="ESR50528"/>
    <property type="gene ID" value="CICLE_v10033988mg"/>
</dbReference>
<keyword evidence="1" id="KW-0472">Membrane</keyword>
<dbReference type="AlphaFoldDB" id="V4SRS2"/>